<gene>
    <name evidence="2" type="ORF">UFOPK3243_00673</name>
</gene>
<name>A0A6J7BBB8_9ZZZZ</name>
<accession>A0A6J7BBB8</accession>
<organism evidence="2">
    <name type="scientific">freshwater metagenome</name>
    <dbReference type="NCBI Taxonomy" id="449393"/>
    <lineage>
        <taxon>unclassified sequences</taxon>
        <taxon>metagenomes</taxon>
        <taxon>ecological metagenomes</taxon>
    </lineage>
</organism>
<protein>
    <submittedName>
        <fullName evidence="2">Unannotated protein</fullName>
    </submittedName>
</protein>
<reference evidence="2" key="1">
    <citation type="submission" date="2020-05" db="EMBL/GenBank/DDBJ databases">
        <authorList>
            <person name="Chiriac C."/>
            <person name="Salcher M."/>
            <person name="Ghai R."/>
            <person name="Kavagutti S V."/>
        </authorList>
    </citation>
    <scope>NUCLEOTIDE SEQUENCE</scope>
</reference>
<evidence type="ECO:0000313" key="2">
    <source>
        <dbReference type="EMBL" id="CAB4842766.1"/>
    </source>
</evidence>
<evidence type="ECO:0000256" key="1">
    <source>
        <dbReference type="SAM" id="MobiDB-lite"/>
    </source>
</evidence>
<sequence length="155" mass="17191">MDRDRGKRGAASVAAAIAMSFTFATVTSSVADQNPIPAPTYAMDPYKVAMEQFKRDRNTYENAMRDRAFKLREINFTFKIAIDKANSDSRNALATAMNPLQKSTIASNRRNAINQAINLRDSSIAALGPMPVPPIEPVRQQMKMGPNKAKSKDRR</sequence>
<proteinExistence type="predicted"/>
<dbReference type="AlphaFoldDB" id="A0A6J7BBB8"/>
<dbReference type="EMBL" id="CAFAZZ010000058">
    <property type="protein sequence ID" value="CAB4842766.1"/>
    <property type="molecule type" value="Genomic_DNA"/>
</dbReference>
<feature type="region of interest" description="Disordered" evidence="1">
    <location>
        <begin position="128"/>
        <end position="155"/>
    </location>
</feature>